<dbReference type="PANTHER" id="PTHR10900:SF77">
    <property type="entry name" value="FI19380P1"/>
    <property type="match status" value="1"/>
</dbReference>
<keyword evidence="4" id="KW-1185">Reference proteome</keyword>
<name>A0A432WSV0_9GAMM</name>
<protein>
    <submittedName>
        <fullName evidence="3">Fasciclin</fullName>
    </submittedName>
</protein>
<dbReference type="Pfam" id="PF02469">
    <property type="entry name" value="Fasciclin"/>
    <property type="match status" value="1"/>
</dbReference>
<keyword evidence="1" id="KW-0732">Signal</keyword>
<feature type="signal peptide" evidence="1">
    <location>
        <begin position="1"/>
        <end position="25"/>
    </location>
</feature>
<dbReference type="Proteomes" id="UP000286934">
    <property type="component" value="Unassembled WGS sequence"/>
</dbReference>
<accession>A0A432WSV0</accession>
<dbReference type="GO" id="GO:0005615">
    <property type="term" value="C:extracellular space"/>
    <property type="evidence" value="ECO:0007669"/>
    <property type="project" value="TreeGrafter"/>
</dbReference>
<dbReference type="OrthoDB" id="9800666at2"/>
<dbReference type="SMART" id="SM00554">
    <property type="entry name" value="FAS1"/>
    <property type="match status" value="1"/>
</dbReference>
<dbReference type="PANTHER" id="PTHR10900">
    <property type="entry name" value="PERIOSTIN-RELATED"/>
    <property type="match status" value="1"/>
</dbReference>
<feature type="chain" id="PRO_5019508751" evidence="1">
    <location>
        <begin position="26"/>
        <end position="183"/>
    </location>
</feature>
<dbReference type="SUPFAM" id="SSF82153">
    <property type="entry name" value="FAS1 domain"/>
    <property type="match status" value="1"/>
</dbReference>
<dbReference type="AlphaFoldDB" id="A0A432WSV0"/>
<comment type="caution">
    <text evidence="3">The sequence shown here is derived from an EMBL/GenBank/DDBJ whole genome shotgun (WGS) entry which is preliminary data.</text>
</comment>
<gene>
    <name evidence="3" type="ORF">CWE13_08340</name>
</gene>
<dbReference type="PROSITE" id="PS50213">
    <property type="entry name" value="FAS1"/>
    <property type="match status" value="1"/>
</dbReference>
<evidence type="ECO:0000259" key="2">
    <source>
        <dbReference type="PROSITE" id="PS50213"/>
    </source>
</evidence>
<evidence type="ECO:0000313" key="3">
    <source>
        <dbReference type="EMBL" id="RUO36846.1"/>
    </source>
</evidence>
<evidence type="ECO:0000313" key="4">
    <source>
        <dbReference type="Proteomes" id="UP000286934"/>
    </source>
</evidence>
<organism evidence="3 4">
    <name type="scientific">Aliidiomarina shirensis</name>
    <dbReference type="NCBI Taxonomy" id="1048642"/>
    <lineage>
        <taxon>Bacteria</taxon>
        <taxon>Pseudomonadati</taxon>
        <taxon>Pseudomonadota</taxon>
        <taxon>Gammaproteobacteria</taxon>
        <taxon>Alteromonadales</taxon>
        <taxon>Idiomarinaceae</taxon>
        <taxon>Aliidiomarina</taxon>
    </lineage>
</organism>
<reference evidence="4" key="1">
    <citation type="journal article" date="2018" name="Front. Microbiol.">
        <title>Genome-Based Analysis Reveals the Taxonomy and Diversity of the Family Idiomarinaceae.</title>
        <authorList>
            <person name="Liu Y."/>
            <person name="Lai Q."/>
            <person name="Shao Z."/>
        </authorList>
    </citation>
    <scope>NUCLEOTIDE SEQUENCE [LARGE SCALE GENOMIC DNA]</scope>
    <source>
        <strain evidence="4">AIS</strain>
    </source>
</reference>
<dbReference type="EMBL" id="PIPP01000003">
    <property type="protein sequence ID" value="RUO36846.1"/>
    <property type="molecule type" value="Genomic_DNA"/>
</dbReference>
<dbReference type="InterPro" id="IPR050904">
    <property type="entry name" value="Adhesion/Biosynth-related"/>
</dbReference>
<sequence>MTKLTTIAMSIALAGSFAVSGLAVADHHGGNKERSGYSMEEKAEKKGTIAEIAASNGSFGTLVAALDAADLVEVLNGEGPFTVFAPTDEAFAALPEGTVESLLEPENRDQLIAILTYHVVSGKVMSADLAGEQTDADTVEGSSLSIDATGYGVTVNGANVVTADIEADNGVIHVIDAVLMPGN</sequence>
<dbReference type="InterPro" id="IPR000782">
    <property type="entry name" value="FAS1_domain"/>
</dbReference>
<dbReference type="InterPro" id="IPR036378">
    <property type="entry name" value="FAS1_dom_sf"/>
</dbReference>
<dbReference type="RefSeq" id="WP_126807650.1">
    <property type="nucleotide sequence ID" value="NZ_PIPP01000003.1"/>
</dbReference>
<feature type="domain" description="FAS1" evidence="2">
    <location>
        <begin position="46"/>
        <end position="179"/>
    </location>
</feature>
<dbReference type="Gene3D" id="2.30.180.10">
    <property type="entry name" value="FAS1 domain"/>
    <property type="match status" value="1"/>
</dbReference>
<dbReference type="FunFam" id="2.30.180.10:FF:000019">
    <property type="entry name" value="Cell surface lipoprotein"/>
    <property type="match status" value="1"/>
</dbReference>
<evidence type="ECO:0000256" key="1">
    <source>
        <dbReference type="SAM" id="SignalP"/>
    </source>
</evidence>
<proteinExistence type="predicted"/>